<evidence type="ECO:0008006" key="3">
    <source>
        <dbReference type="Google" id="ProtNLM"/>
    </source>
</evidence>
<dbReference type="InParanoid" id="A0A409W066"/>
<reference evidence="1 2" key="1">
    <citation type="journal article" date="2018" name="Evol. Lett.">
        <title>Horizontal gene cluster transfer increased hallucinogenic mushroom diversity.</title>
        <authorList>
            <person name="Reynolds H.T."/>
            <person name="Vijayakumar V."/>
            <person name="Gluck-Thaler E."/>
            <person name="Korotkin H.B."/>
            <person name="Matheny P.B."/>
            <person name="Slot J.C."/>
        </authorList>
    </citation>
    <scope>NUCLEOTIDE SEQUENCE [LARGE SCALE GENOMIC DNA]</scope>
    <source>
        <strain evidence="1 2">SRW20</strain>
    </source>
</reference>
<evidence type="ECO:0000313" key="1">
    <source>
        <dbReference type="EMBL" id="PPQ71907.1"/>
    </source>
</evidence>
<name>A0A409W066_9AGAR</name>
<dbReference type="Gene3D" id="3.30.40.10">
    <property type="entry name" value="Zinc/RING finger domain, C3HC4 (zinc finger)"/>
    <property type="match status" value="1"/>
</dbReference>
<dbReference type="InterPro" id="IPR013083">
    <property type="entry name" value="Znf_RING/FYVE/PHD"/>
</dbReference>
<dbReference type="STRING" id="231916.A0A409W066"/>
<dbReference type="Proteomes" id="UP000284706">
    <property type="component" value="Unassembled WGS sequence"/>
</dbReference>
<comment type="caution">
    <text evidence="1">The sequence shown here is derived from an EMBL/GenBank/DDBJ whole genome shotgun (WGS) entry which is preliminary data.</text>
</comment>
<protein>
    <recommendedName>
        <fullName evidence="3">FYVE-type domain-containing protein</fullName>
    </recommendedName>
</protein>
<evidence type="ECO:0000313" key="2">
    <source>
        <dbReference type="Proteomes" id="UP000284706"/>
    </source>
</evidence>
<organism evidence="1 2">
    <name type="scientific">Gymnopilus dilepis</name>
    <dbReference type="NCBI Taxonomy" id="231916"/>
    <lineage>
        <taxon>Eukaryota</taxon>
        <taxon>Fungi</taxon>
        <taxon>Dikarya</taxon>
        <taxon>Basidiomycota</taxon>
        <taxon>Agaricomycotina</taxon>
        <taxon>Agaricomycetes</taxon>
        <taxon>Agaricomycetidae</taxon>
        <taxon>Agaricales</taxon>
        <taxon>Agaricineae</taxon>
        <taxon>Hymenogastraceae</taxon>
        <taxon>Gymnopilus</taxon>
    </lineage>
</organism>
<dbReference type="InterPro" id="IPR011011">
    <property type="entry name" value="Znf_FYVE_PHD"/>
</dbReference>
<dbReference type="AlphaFoldDB" id="A0A409W066"/>
<accession>A0A409W066</accession>
<dbReference type="SUPFAM" id="SSF57903">
    <property type="entry name" value="FYVE/PHD zinc finger"/>
    <property type="match status" value="1"/>
</dbReference>
<dbReference type="OrthoDB" id="3045089at2759"/>
<proteinExistence type="predicted"/>
<sequence length="255" mass="27904">MLRLSGDLPLTKNLKMEKACRSCCKEFGIFSPGKRCHHCGYHYCRACATHGWAAWPDSPLSRSYWTVKDSYTVKNVCCFCVELLKITSAGAARLSTSEFSREDLLRYASSYGIIGVVEGQTLSKAELVKVIAELSMDGCNTLPLHNERYYRQHSVPNNLPKSSAGCPDGTLEYRAPRPLVMTWGSRHPWMPTSSDQRSQQLAPQVSTEQSSIVLAAESVHPNLSASAAVSTTSSTSPLCVICQDAEAEMAIISCG</sequence>
<keyword evidence="2" id="KW-1185">Reference proteome</keyword>
<dbReference type="CDD" id="cd00065">
    <property type="entry name" value="FYVE_like_SF"/>
    <property type="match status" value="1"/>
</dbReference>
<gene>
    <name evidence="1" type="ORF">CVT26_007202</name>
</gene>
<dbReference type="EMBL" id="NHYE01005482">
    <property type="protein sequence ID" value="PPQ71907.1"/>
    <property type="molecule type" value="Genomic_DNA"/>
</dbReference>